<comment type="similarity">
    <text evidence="7">Belongs to the class I-like SAM-binding methyltransferase superfamily. TrmB family.</text>
</comment>
<keyword evidence="3 7" id="KW-0489">Methyltransferase</keyword>
<dbReference type="PANTHER" id="PTHR23417">
    <property type="entry name" value="3-DEOXY-D-MANNO-OCTULOSONIC-ACID TRANSFERASE/TRNA GUANINE-N 7 - -METHYLTRANSFERASE"/>
    <property type="match status" value="1"/>
</dbReference>
<dbReference type="InterPro" id="IPR003358">
    <property type="entry name" value="tRNA_(Gua-N-7)_MeTrfase_Trmb"/>
</dbReference>
<reference evidence="9" key="1">
    <citation type="journal article" date="2014" name="Sci. Data">
        <title>Genomes of diverse isolates of the marine cyanobacterium Prochlorococcus.</title>
        <authorList>
            <person name="Biller S."/>
            <person name="Berube P."/>
            <person name="Thompson J."/>
            <person name="Kelly L."/>
            <person name="Roggensack S."/>
            <person name="Awad L."/>
            <person name="Roache-Johnson K."/>
            <person name="Ding H."/>
            <person name="Giovannoni S.J."/>
            <person name="Moore L.R."/>
            <person name="Chisholm S.W."/>
        </authorList>
    </citation>
    <scope>NUCLEOTIDE SEQUENCE [LARGE SCALE GENOMIC DNA]</scope>
</reference>
<evidence type="ECO:0000313" key="8">
    <source>
        <dbReference type="EMBL" id="KGG10087.1"/>
    </source>
</evidence>
<dbReference type="Pfam" id="PF02390">
    <property type="entry name" value="Methyltransf_4"/>
    <property type="match status" value="1"/>
</dbReference>
<dbReference type="EMBL" id="JNAR01000006">
    <property type="protein sequence ID" value="KGG10087.1"/>
    <property type="molecule type" value="Genomic_DNA"/>
</dbReference>
<dbReference type="UniPathway" id="UPA00989"/>
<keyword evidence="6 7" id="KW-0819">tRNA processing</keyword>
<dbReference type="InterPro" id="IPR055361">
    <property type="entry name" value="tRNA_methyltr_TrmB_bact"/>
</dbReference>
<dbReference type="GO" id="GO:0043527">
    <property type="term" value="C:tRNA methyltransferase complex"/>
    <property type="evidence" value="ECO:0007669"/>
    <property type="project" value="TreeGrafter"/>
</dbReference>
<evidence type="ECO:0000256" key="4">
    <source>
        <dbReference type="ARBA" id="ARBA00022679"/>
    </source>
</evidence>
<dbReference type="HAMAP" id="MF_01057">
    <property type="entry name" value="tRNA_methyltr_TrmB"/>
    <property type="match status" value="1"/>
</dbReference>
<dbReference type="CDD" id="cd02440">
    <property type="entry name" value="AdoMet_MTases"/>
    <property type="match status" value="1"/>
</dbReference>
<protein>
    <recommendedName>
        <fullName evidence="7">tRNA (guanine-N(7)-)-methyltransferase</fullName>
        <ecNumber evidence="7">2.1.1.33</ecNumber>
    </recommendedName>
    <alternativeName>
        <fullName evidence="7">tRNA (guanine(46)-N(7))-methyltransferase</fullName>
    </alternativeName>
    <alternativeName>
        <fullName evidence="7">tRNA(m7G46)-methyltransferase</fullName>
    </alternativeName>
</protein>
<dbReference type="Gene3D" id="3.40.50.150">
    <property type="entry name" value="Vaccinia Virus protein VP39"/>
    <property type="match status" value="1"/>
</dbReference>
<dbReference type="SUPFAM" id="SSF53335">
    <property type="entry name" value="S-adenosyl-L-methionine-dependent methyltransferases"/>
    <property type="match status" value="1"/>
</dbReference>
<feature type="binding site" evidence="7">
    <location>
        <position position="149"/>
    </location>
    <ligand>
        <name>substrate</name>
    </ligand>
</feature>
<dbReference type="InterPro" id="IPR029063">
    <property type="entry name" value="SAM-dependent_MTases_sf"/>
</dbReference>
<dbReference type="PROSITE" id="PS51625">
    <property type="entry name" value="SAM_MT_TRMB"/>
    <property type="match status" value="1"/>
</dbReference>
<feature type="binding site" evidence="7">
    <location>
        <position position="35"/>
    </location>
    <ligand>
        <name>S-adenosyl-L-methionine</name>
        <dbReference type="ChEBI" id="CHEBI:59789"/>
    </ligand>
</feature>
<accession>A0A0A2BAD5</accession>
<name>A0A0A2BAD5_PROMR</name>
<comment type="pathway">
    <text evidence="7">tRNA modification; N(7)-methylguanine-tRNA biosynthesis.</text>
</comment>
<feature type="binding site" evidence="7">
    <location>
        <position position="87"/>
    </location>
    <ligand>
        <name>S-adenosyl-L-methionine</name>
        <dbReference type="ChEBI" id="CHEBI:59789"/>
    </ligand>
</feature>
<dbReference type="GO" id="GO:0008176">
    <property type="term" value="F:tRNA (guanine(46)-N7)-methyltransferase activity"/>
    <property type="evidence" value="ECO:0007669"/>
    <property type="project" value="UniProtKB-UniRule"/>
</dbReference>
<evidence type="ECO:0000256" key="1">
    <source>
        <dbReference type="ARBA" id="ARBA00000142"/>
    </source>
</evidence>
<keyword evidence="5 7" id="KW-0949">S-adenosyl-L-methionine</keyword>
<proteinExistence type="inferred from homology"/>
<organism evidence="8 9">
    <name type="scientific">Prochlorococcus marinus str. MIT 9401</name>
    <dbReference type="NCBI Taxonomy" id="167551"/>
    <lineage>
        <taxon>Bacteria</taxon>
        <taxon>Bacillati</taxon>
        <taxon>Cyanobacteriota</taxon>
        <taxon>Cyanophyceae</taxon>
        <taxon>Synechococcales</taxon>
        <taxon>Prochlorococcaceae</taxon>
        <taxon>Prochlorococcus</taxon>
    </lineage>
</organism>
<comment type="catalytic activity">
    <reaction evidence="1 7">
        <text>guanosine(46) in tRNA + S-adenosyl-L-methionine = N(7)-methylguanosine(46) in tRNA + S-adenosyl-L-homocysteine</text>
        <dbReference type="Rhea" id="RHEA:42708"/>
        <dbReference type="Rhea" id="RHEA-COMP:10188"/>
        <dbReference type="Rhea" id="RHEA-COMP:10189"/>
        <dbReference type="ChEBI" id="CHEBI:57856"/>
        <dbReference type="ChEBI" id="CHEBI:59789"/>
        <dbReference type="ChEBI" id="CHEBI:74269"/>
        <dbReference type="ChEBI" id="CHEBI:74480"/>
        <dbReference type="EC" id="2.1.1.33"/>
    </reaction>
</comment>
<evidence type="ECO:0000256" key="5">
    <source>
        <dbReference type="ARBA" id="ARBA00022691"/>
    </source>
</evidence>
<feature type="binding site" evidence="7">
    <location>
        <position position="117"/>
    </location>
    <ligand>
        <name>substrate</name>
    </ligand>
</feature>
<comment type="caution">
    <text evidence="7">Lacks conserved residue(s) required for the propagation of feature annotation.</text>
</comment>
<evidence type="ECO:0000256" key="6">
    <source>
        <dbReference type="ARBA" id="ARBA00022694"/>
    </source>
</evidence>
<evidence type="ECO:0000256" key="7">
    <source>
        <dbReference type="HAMAP-Rule" id="MF_01057"/>
    </source>
</evidence>
<evidence type="ECO:0000256" key="2">
    <source>
        <dbReference type="ARBA" id="ARBA00003015"/>
    </source>
</evidence>
<evidence type="ECO:0000256" key="3">
    <source>
        <dbReference type="ARBA" id="ARBA00022603"/>
    </source>
</evidence>
<dbReference type="PANTHER" id="PTHR23417:SF21">
    <property type="entry name" value="TRNA (GUANINE-N(7)-)-METHYLTRANSFERASE"/>
    <property type="match status" value="1"/>
</dbReference>
<comment type="caution">
    <text evidence="8">The sequence shown here is derived from an EMBL/GenBank/DDBJ whole genome shotgun (WGS) entry which is preliminary data.</text>
</comment>
<dbReference type="RefSeq" id="WP_032517360.1">
    <property type="nucleotide sequence ID" value="NZ_JNAR01000006.1"/>
</dbReference>
<comment type="function">
    <text evidence="2 7">Catalyzes the formation of N(7)-methylguanine at position 46 (m7G46) in tRNA.</text>
</comment>
<keyword evidence="4 7" id="KW-0808">Transferase</keyword>
<evidence type="ECO:0000313" key="9">
    <source>
        <dbReference type="Proteomes" id="UP000030481"/>
    </source>
</evidence>
<dbReference type="EC" id="2.1.1.33" evidence="7"/>
<gene>
    <name evidence="7" type="primary">trmB</name>
    <name evidence="8" type="ORF">EV01_0495</name>
</gene>
<sequence length="211" mass="25143">MRQHVNPLSRNFDEIERIPSLIEMFDDSKLNLHLDVGCAAGEVLFELALVNTSWNYLGIEIRERLVKTAKVKAQERAFKNLYFVFGNANNIVDNVQSKFIFKNVKSISFNFPDPWFKKRHYKRRIIQPEFINNLSKLLQEGTLIFIKTDVKELFDYMDYTILSNFNFKKIEKKDFNYSESFNPKKFLTNREKYVISNQFDIFESIYIKNCD</sequence>
<feature type="binding site" evidence="7">
    <location>
        <position position="60"/>
    </location>
    <ligand>
        <name>S-adenosyl-L-methionine</name>
        <dbReference type="ChEBI" id="CHEBI:59789"/>
    </ligand>
</feature>
<feature type="binding site" evidence="7">
    <location>
        <position position="113"/>
    </location>
    <ligand>
        <name>S-adenosyl-L-methionine</name>
        <dbReference type="ChEBI" id="CHEBI:59789"/>
    </ligand>
</feature>
<dbReference type="Proteomes" id="UP000030481">
    <property type="component" value="Unassembled WGS sequence"/>
</dbReference>
<dbReference type="AlphaFoldDB" id="A0A0A2BAD5"/>
<dbReference type="NCBIfam" id="TIGR00091">
    <property type="entry name" value="tRNA (guanosine(46)-N7)-methyltransferase TrmB"/>
    <property type="match status" value="1"/>
</dbReference>